<comment type="subcellular location">
    <subcellularLocation>
        <location evidence="1">Nucleus</location>
    </subcellularLocation>
</comment>
<dbReference type="PANTHER" id="PTHR19303">
    <property type="entry name" value="TRANSPOSON"/>
    <property type="match status" value="1"/>
</dbReference>
<dbReference type="AlphaFoldDB" id="A0A9J6G7J7"/>
<evidence type="ECO:0000313" key="5">
    <source>
        <dbReference type="EMBL" id="KAH9371418.1"/>
    </source>
</evidence>
<dbReference type="OMA" id="WCAVITA"/>
<dbReference type="GO" id="GO:0005634">
    <property type="term" value="C:nucleus"/>
    <property type="evidence" value="ECO:0007669"/>
    <property type="project" value="UniProtKB-SubCell"/>
</dbReference>
<evidence type="ECO:0000256" key="2">
    <source>
        <dbReference type="ARBA" id="ARBA00023125"/>
    </source>
</evidence>
<dbReference type="PROSITE" id="PS51253">
    <property type="entry name" value="HTH_CENPB"/>
    <property type="match status" value="1"/>
</dbReference>
<gene>
    <name evidence="5" type="ORF">HPB48_010981</name>
</gene>
<dbReference type="InterPro" id="IPR050863">
    <property type="entry name" value="CenT-Element_Derived"/>
</dbReference>
<organism evidence="5 6">
    <name type="scientific">Haemaphysalis longicornis</name>
    <name type="common">Bush tick</name>
    <dbReference type="NCBI Taxonomy" id="44386"/>
    <lineage>
        <taxon>Eukaryota</taxon>
        <taxon>Metazoa</taxon>
        <taxon>Ecdysozoa</taxon>
        <taxon>Arthropoda</taxon>
        <taxon>Chelicerata</taxon>
        <taxon>Arachnida</taxon>
        <taxon>Acari</taxon>
        <taxon>Parasitiformes</taxon>
        <taxon>Ixodida</taxon>
        <taxon>Ixodoidea</taxon>
        <taxon>Ixodidae</taxon>
        <taxon>Haemaphysalinae</taxon>
        <taxon>Haemaphysalis</taxon>
    </lineage>
</organism>
<evidence type="ECO:0000313" key="6">
    <source>
        <dbReference type="Proteomes" id="UP000821853"/>
    </source>
</evidence>
<dbReference type="Pfam" id="PF03221">
    <property type="entry name" value="HTH_Tnp_Tc5"/>
    <property type="match status" value="1"/>
</dbReference>
<evidence type="ECO:0000256" key="3">
    <source>
        <dbReference type="ARBA" id="ARBA00023242"/>
    </source>
</evidence>
<dbReference type="InterPro" id="IPR006600">
    <property type="entry name" value="HTH_CenpB_DNA-bd_dom"/>
</dbReference>
<protein>
    <recommendedName>
        <fullName evidence="4">HTH CENPB-type domain-containing protein</fullName>
    </recommendedName>
</protein>
<proteinExistence type="predicted"/>
<sequence length="220" mass="24925">MLDLHCVAVMASAKRQNLPFAVKLEIINRVERGEKKSVVAAAHKIPRSTLSTILKNKAEMRAKADKTPGTRGARRVRTVVFEDVEAVVYKWFVDVPSRNIPVSGPMIERKAKDMAFVLGREYFRVRSGWLQRFKERHQIVGRAVTGESRAVDSESVRKWVQENWPVITARYQPQDVFNADEPALFWQMLPNKTLACRDDNSHGGKVIKARVSVLLATNGD</sequence>
<keyword evidence="3" id="KW-0539">Nucleus</keyword>
<dbReference type="EMBL" id="JABSTR010000005">
    <property type="protein sequence ID" value="KAH9371418.1"/>
    <property type="molecule type" value="Genomic_DNA"/>
</dbReference>
<comment type="caution">
    <text evidence="5">The sequence shown here is derived from an EMBL/GenBank/DDBJ whole genome shotgun (WGS) entry which is preliminary data.</text>
</comment>
<dbReference type="PANTHER" id="PTHR19303:SF52">
    <property type="entry name" value="TIGGER TRANSPOSABLE ELEMENT-DERIVED PROTEIN 6"/>
    <property type="match status" value="1"/>
</dbReference>
<dbReference type="SMART" id="SM00674">
    <property type="entry name" value="CENPB"/>
    <property type="match status" value="1"/>
</dbReference>
<dbReference type="VEuPathDB" id="VectorBase:HLOH_041378"/>
<accession>A0A9J6G7J7</accession>
<dbReference type="Gene3D" id="1.10.10.60">
    <property type="entry name" value="Homeodomain-like"/>
    <property type="match status" value="2"/>
</dbReference>
<dbReference type="Proteomes" id="UP000821853">
    <property type="component" value="Chromosome 3"/>
</dbReference>
<evidence type="ECO:0000259" key="4">
    <source>
        <dbReference type="PROSITE" id="PS51253"/>
    </source>
</evidence>
<feature type="domain" description="HTH CENPB-type" evidence="4">
    <location>
        <begin position="72"/>
        <end position="143"/>
    </location>
</feature>
<dbReference type="SUPFAM" id="SSF46689">
    <property type="entry name" value="Homeodomain-like"/>
    <property type="match status" value="2"/>
</dbReference>
<keyword evidence="6" id="KW-1185">Reference proteome</keyword>
<reference evidence="5 6" key="1">
    <citation type="journal article" date="2020" name="Cell">
        <title>Large-Scale Comparative Analyses of Tick Genomes Elucidate Their Genetic Diversity and Vector Capacities.</title>
        <authorList>
            <consortium name="Tick Genome and Microbiome Consortium (TIGMIC)"/>
            <person name="Jia N."/>
            <person name="Wang J."/>
            <person name="Shi W."/>
            <person name="Du L."/>
            <person name="Sun Y."/>
            <person name="Zhan W."/>
            <person name="Jiang J.F."/>
            <person name="Wang Q."/>
            <person name="Zhang B."/>
            <person name="Ji P."/>
            <person name="Bell-Sakyi L."/>
            <person name="Cui X.M."/>
            <person name="Yuan T.T."/>
            <person name="Jiang B.G."/>
            <person name="Yang W.F."/>
            <person name="Lam T.T."/>
            <person name="Chang Q.C."/>
            <person name="Ding S.J."/>
            <person name="Wang X.J."/>
            <person name="Zhu J.G."/>
            <person name="Ruan X.D."/>
            <person name="Zhao L."/>
            <person name="Wei J.T."/>
            <person name="Ye R.Z."/>
            <person name="Que T.C."/>
            <person name="Du C.H."/>
            <person name="Zhou Y.H."/>
            <person name="Cheng J.X."/>
            <person name="Dai P.F."/>
            <person name="Guo W.B."/>
            <person name="Han X.H."/>
            <person name="Huang E.J."/>
            <person name="Li L.F."/>
            <person name="Wei W."/>
            <person name="Gao Y.C."/>
            <person name="Liu J.Z."/>
            <person name="Shao H.Z."/>
            <person name="Wang X."/>
            <person name="Wang C.C."/>
            <person name="Yang T.C."/>
            <person name="Huo Q.B."/>
            <person name="Li W."/>
            <person name="Chen H.Y."/>
            <person name="Chen S.E."/>
            <person name="Zhou L.G."/>
            <person name="Ni X.B."/>
            <person name="Tian J.H."/>
            <person name="Sheng Y."/>
            <person name="Liu T."/>
            <person name="Pan Y.S."/>
            <person name="Xia L.Y."/>
            <person name="Li J."/>
            <person name="Zhao F."/>
            <person name="Cao W.C."/>
        </authorList>
    </citation>
    <scope>NUCLEOTIDE SEQUENCE [LARGE SCALE GENOMIC DNA]</scope>
    <source>
        <strain evidence="5">HaeL-2018</strain>
    </source>
</reference>
<dbReference type="GO" id="GO:0003677">
    <property type="term" value="F:DNA binding"/>
    <property type="evidence" value="ECO:0007669"/>
    <property type="project" value="UniProtKB-KW"/>
</dbReference>
<dbReference type="Pfam" id="PF04218">
    <property type="entry name" value="CENP-B_N"/>
    <property type="match status" value="1"/>
</dbReference>
<keyword evidence="2" id="KW-0238">DNA-binding</keyword>
<name>A0A9J6G7J7_HAELO</name>
<dbReference type="InterPro" id="IPR009057">
    <property type="entry name" value="Homeodomain-like_sf"/>
</dbReference>
<evidence type="ECO:0000256" key="1">
    <source>
        <dbReference type="ARBA" id="ARBA00004123"/>
    </source>
</evidence>
<dbReference type="InterPro" id="IPR007889">
    <property type="entry name" value="HTH_Psq"/>
</dbReference>
<dbReference type="OrthoDB" id="6484486at2759"/>